<dbReference type="EMBL" id="JBANRG010000029">
    <property type="protein sequence ID" value="KAK7452102.1"/>
    <property type="molecule type" value="Genomic_DNA"/>
</dbReference>
<accession>A0ABR1JAW9</accession>
<name>A0ABR1JAW9_9AGAR</name>
<evidence type="ECO:0000313" key="2">
    <source>
        <dbReference type="Proteomes" id="UP001498398"/>
    </source>
</evidence>
<gene>
    <name evidence="1" type="ORF">VKT23_012207</name>
</gene>
<reference evidence="1 2" key="1">
    <citation type="submission" date="2024-01" db="EMBL/GenBank/DDBJ databases">
        <title>A draft genome for the cacao thread blight pathogen Marasmiellus scandens.</title>
        <authorList>
            <person name="Baruah I.K."/>
            <person name="Leung J."/>
            <person name="Bukari Y."/>
            <person name="Amoako-Attah I."/>
            <person name="Meinhardt L.W."/>
            <person name="Bailey B.A."/>
            <person name="Cohen S.P."/>
        </authorList>
    </citation>
    <scope>NUCLEOTIDE SEQUENCE [LARGE SCALE GENOMIC DNA]</scope>
    <source>
        <strain evidence="1 2">GH-19</strain>
    </source>
</reference>
<keyword evidence="2" id="KW-1185">Reference proteome</keyword>
<comment type="caution">
    <text evidence="1">The sequence shown here is derived from an EMBL/GenBank/DDBJ whole genome shotgun (WGS) entry which is preliminary data.</text>
</comment>
<protein>
    <submittedName>
        <fullName evidence="1">Uncharacterized protein</fullName>
    </submittedName>
</protein>
<dbReference type="Proteomes" id="UP001498398">
    <property type="component" value="Unassembled WGS sequence"/>
</dbReference>
<sequence>MMEACNHFVTEDDVLQAFKRLGLEGNFALVMRLEGNRIRVALQYDKDELECINKGLGPEAHDDNVSNHVHDARGASGWSINDVLTGI</sequence>
<evidence type="ECO:0000313" key="1">
    <source>
        <dbReference type="EMBL" id="KAK7452102.1"/>
    </source>
</evidence>
<organism evidence="1 2">
    <name type="scientific">Marasmiellus scandens</name>
    <dbReference type="NCBI Taxonomy" id="2682957"/>
    <lineage>
        <taxon>Eukaryota</taxon>
        <taxon>Fungi</taxon>
        <taxon>Dikarya</taxon>
        <taxon>Basidiomycota</taxon>
        <taxon>Agaricomycotina</taxon>
        <taxon>Agaricomycetes</taxon>
        <taxon>Agaricomycetidae</taxon>
        <taxon>Agaricales</taxon>
        <taxon>Marasmiineae</taxon>
        <taxon>Omphalotaceae</taxon>
        <taxon>Marasmiellus</taxon>
    </lineage>
</organism>
<proteinExistence type="predicted"/>